<feature type="transmembrane region" description="Helical" evidence="6">
    <location>
        <begin position="198"/>
        <end position="220"/>
    </location>
</feature>
<keyword evidence="2" id="KW-0813">Transport</keyword>
<dbReference type="Proteomes" id="UP000321772">
    <property type="component" value="Chromosome"/>
</dbReference>
<dbReference type="SUPFAM" id="SSF103473">
    <property type="entry name" value="MFS general substrate transporter"/>
    <property type="match status" value="1"/>
</dbReference>
<evidence type="ECO:0000259" key="7">
    <source>
        <dbReference type="PROSITE" id="PS50850"/>
    </source>
</evidence>
<feature type="transmembrane region" description="Helical" evidence="6">
    <location>
        <begin position="301"/>
        <end position="323"/>
    </location>
</feature>
<feature type="transmembrane region" description="Helical" evidence="6">
    <location>
        <begin position="167"/>
        <end position="186"/>
    </location>
</feature>
<reference evidence="8 9" key="1">
    <citation type="submission" date="2019-06" db="EMBL/GenBank/DDBJ databases">
        <title>Genome analyses of bacteria isolated from kimchi.</title>
        <authorList>
            <person name="Lee S."/>
            <person name="Ahn S."/>
            <person name="Roh S."/>
        </authorList>
    </citation>
    <scope>NUCLEOTIDE SEQUENCE [LARGE SCALE GENOMIC DNA]</scope>
    <source>
        <strain evidence="8 9">CBA3616</strain>
    </source>
</reference>
<evidence type="ECO:0000313" key="9">
    <source>
        <dbReference type="Proteomes" id="UP000321772"/>
    </source>
</evidence>
<evidence type="ECO:0000256" key="3">
    <source>
        <dbReference type="ARBA" id="ARBA00022692"/>
    </source>
</evidence>
<evidence type="ECO:0000256" key="2">
    <source>
        <dbReference type="ARBA" id="ARBA00022448"/>
    </source>
</evidence>
<dbReference type="EMBL" id="CP042392">
    <property type="protein sequence ID" value="QEA53191.1"/>
    <property type="molecule type" value="Genomic_DNA"/>
</dbReference>
<protein>
    <submittedName>
        <fullName evidence="8">Multidrug efflux MFS transporter</fullName>
    </submittedName>
</protein>
<dbReference type="RefSeq" id="WP_146989412.1">
    <property type="nucleotide sequence ID" value="NZ_CP042392.1"/>
</dbReference>
<keyword evidence="5 6" id="KW-0472">Membrane</keyword>
<sequence length="469" mass="50035">MAQQTQRISPRVLGAVLATGLMSFCGVIVETAMNITFPTLMREFHVNTASVQWMTTIYLLTVAIMVPLSAILKKRFRTKTLFLVANLLFIIGLVLDTFAGQFPILLLGRVVQGLGTGIALPLMFNIILEQVPMAKIGFMMGIGTLITAIAPAIGPTFGGIVVSTLGWRYIFVFLLPILVFSLIIGSRCIEQKNTLQRVSFDGFSLVLIVATFGGLIIGFSNMGSQPLTSLLVGGAFIVGLVGLIGLVIRSLRLATPVINLKLLRNGDFAGHMLGFFLMQLTALGLSFILPNYIQLVNQNSATIAGLVVLPGALLGAIFAPFSGRILDSLGPKKPLLLGSSLATLSLLLFSWLGRGLSDSLIIALYLLFMAGVGLAYGNIMTNGLKLLTVEQQADGNAIFTTIQQFAGAMGTAIVAAIIGQSQNGALKTTIATAIGSQHAFYFLLVLLVIELVVLGKVILWPRQLDKPAK</sequence>
<organism evidence="8 9">
    <name type="scientific">Loigolactobacillus coryniformis</name>
    <dbReference type="NCBI Taxonomy" id="1610"/>
    <lineage>
        <taxon>Bacteria</taxon>
        <taxon>Bacillati</taxon>
        <taxon>Bacillota</taxon>
        <taxon>Bacilli</taxon>
        <taxon>Lactobacillales</taxon>
        <taxon>Lactobacillaceae</taxon>
        <taxon>Loigolactobacillus</taxon>
    </lineage>
</organism>
<dbReference type="InterPro" id="IPR020846">
    <property type="entry name" value="MFS_dom"/>
</dbReference>
<feature type="transmembrane region" description="Helical" evidence="6">
    <location>
        <begin position="439"/>
        <end position="459"/>
    </location>
</feature>
<dbReference type="Pfam" id="PF07690">
    <property type="entry name" value="MFS_1"/>
    <property type="match status" value="1"/>
</dbReference>
<evidence type="ECO:0000313" key="8">
    <source>
        <dbReference type="EMBL" id="QEA53191.1"/>
    </source>
</evidence>
<evidence type="ECO:0000256" key="4">
    <source>
        <dbReference type="ARBA" id="ARBA00022989"/>
    </source>
</evidence>
<dbReference type="AlphaFoldDB" id="A0A5B8TLB1"/>
<proteinExistence type="predicted"/>
<feature type="transmembrane region" description="Helical" evidence="6">
    <location>
        <begin position="81"/>
        <end position="104"/>
    </location>
</feature>
<dbReference type="GO" id="GO:0022857">
    <property type="term" value="F:transmembrane transporter activity"/>
    <property type="evidence" value="ECO:0007669"/>
    <property type="project" value="InterPro"/>
</dbReference>
<feature type="transmembrane region" description="Helical" evidence="6">
    <location>
        <begin position="53"/>
        <end position="72"/>
    </location>
</feature>
<feature type="transmembrane region" description="Helical" evidence="6">
    <location>
        <begin position="140"/>
        <end position="161"/>
    </location>
</feature>
<comment type="subcellular location">
    <subcellularLocation>
        <location evidence="1">Cell membrane</location>
        <topology evidence="1">Multi-pass membrane protein</topology>
    </subcellularLocation>
</comment>
<keyword evidence="3 6" id="KW-0812">Transmembrane</keyword>
<feature type="domain" description="Major facilitator superfamily (MFS) profile" evidence="7">
    <location>
        <begin position="11"/>
        <end position="462"/>
    </location>
</feature>
<dbReference type="InterPro" id="IPR036259">
    <property type="entry name" value="MFS_trans_sf"/>
</dbReference>
<dbReference type="PANTHER" id="PTHR42718">
    <property type="entry name" value="MAJOR FACILITATOR SUPERFAMILY MULTIDRUG TRANSPORTER MFSC"/>
    <property type="match status" value="1"/>
</dbReference>
<accession>A0A5B8TLB1</accession>
<feature type="transmembrane region" description="Helical" evidence="6">
    <location>
        <begin position="359"/>
        <end position="376"/>
    </location>
</feature>
<feature type="transmembrane region" description="Helical" evidence="6">
    <location>
        <begin position="12"/>
        <end position="33"/>
    </location>
</feature>
<feature type="transmembrane region" description="Helical" evidence="6">
    <location>
        <begin position="335"/>
        <end position="353"/>
    </location>
</feature>
<dbReference type="PANTHER" id="PTHR42718:SF9">
    <property type="entry name" value="MAJOR FACILITATOR SUPERFAMILY MULTIDRUG TRANSPORTER MFSC"/>
    <property type="match status" value="1"/>
</dbReference>
<feature type="transmembrane region" description="Helical" evidence="6">
    <location>
        <begin position="110"/>
        <end position="128"/>
    </location>
</feature>
<feature type="transmembrane region" description="Helical" evidence="6">
    <location>
        <begin position="268"/>
        <end position="289"/>
    </location>
</feature>
<evidence type="ECO:0000256" key="5">
    <source>
        <dbReference type="ARBA" id="ARBA00023136"/>
    </source>
</evidence>
<feature type="transmembrane region" description="Helical" evidence="6">
    <location>
        <begin position="397"/>
        <end position="419"/>
    </location>
</feature>
<dbReference type="GO" id="GO:0005886">
    <property type="term" value="C:plasma membrane"/>
    <property type="evidence" value="ECO:0007669"/>
    <property type="project" value="UniProtKB-SubCell"/>
</dbReference>
<name>A0A5B8TLB1_9LACO</name>
<evidence type="ECO:0000256" key="1">
    <source>
        <dbReference type="ARBA" id="ARBA00004651"/>
    </source>
</evidence>
<feature type="transmembrane region" description="Helical" evidence="6">
    <location>
        <begin position="226"/>
        <end position="248"/>
    </location>
</feature>
<dbReference type="PROSITE" id="PS50850">
    <property type="entry name" value="MFS"/>
    <property type="match status" value="1"/>
</dbReference>
<evidence type="ECO:0000256" key="6">
    <source>
        <dbReference type="SAM" id="Phobius"/>
    </source>
</evidence>
<gene>
    <name evidence="8" type="ORF">FGL77_07685</name>
</gene>
<dbReference type="Gene3D" id="1.20.1250.20">
    <property type="entry name" value="MFS general substrate transporter like domains"/>
    <property type="match status" value="2"/>
</dbReference>
<dbReference type="InterPro" id="IPR011701">
    <property type="entry name" value="MFS"/>
</dbReference>
<dbReference type="PRINTS" id="PR01036">
    <property type="entry name" value="TCRTETB"/>
</dbReference>
<keyword evidence="4 6" id="KW-1133">Transmembrane helix</keyword>